<evidence type="ECO:0000256" key="7">
    <source>
        <dbReference type="ARBA" id="ARBA00047942"/>
    </source>
</evidence>
<evidence type="ECO:0000256" key="1">
    <source>
        <dbReference type="ARBA" id="ARBA00006594"/>
    </source>
</evidence>
<dbReference type="EC" id="2.1.1.72" evidence="2"/>
<dbReference type="Gene3D" id="1.20.1260.30">
    <property type="match status" value="1"/>
</dbReference>
<reference evidence="10 11" key="1">
    <citation type="submission" date="2024-03" db="EMBL/GenBank/DDBJ databases">
        <title>Phenotype and Genome Characterization of a Sulfate-Reducing Bacterium Pseudodesulfovibrio sp. strain 5S69, isolated from Petroleum Reservoir in Tatarstan (Russia).</title>
        <authorList>
            <person name="Bidzhieva S.K."/>
            <person name="Kadnikov V."/>
            <person name="Tourova T.P."/>
            <person name="Samigullina S.R."/>
            <person name="Sokolova D.S."/>
            <person name="Poltaraus A.B."/>
            <person name="Avtukh A.N."/>
            <person name="Tereshina V.M."/>
            <person name="Mardanov A.V."/>
            <person name="Nazina T.N."/>
        </authorList>
    </citation>
    <scope>NUCLEOTIDE SEQUENCE [LARGE SCALE GENOMIC DNA]</scope>
    <source>
        <strain evidence="10 11">5S69</strain>
    </source>
</reference>
<keyword evidence="3 10" id="KW-0489">Methyltransferase</keyword>
<sequence>MFEQTFKNIDDVLWKEAGCSSELDYTEQSSWMLFLKYLDDLETERAMEVELVGKEYDFIIEDKFRWSAWAAPKRADGSFDHDTAMTGDDLIGFVNGELFPYLSGFKERASSPDTIEYKIGQIFGEIKSKFQSGYSLRDALELMDQLRFRSQQEKHELSHLYEAKIKNMGNAGRNGGEYYTPRPLIRALVKVVKPTIGETIYDGACGSAGFLCEAHDYMRYGEAGWKPNGNGNGNGNGTALTVDQLRTLQTKTFYGKEKKSLPFVMAIMNMILHGIDAPNVIHTNTLAENLADVQEKDRYNIILANPPFGGKERKEVQQNFPIKTGETAFLFLQHFIKFLKAGGRAAVVIKNTFLSNSDNASKALRQELLESCNLHTVLDCPGGTFLGAGVKTVVLFFEKGSPTRKTWYYQLDPGRSLGKTTALNDDDLKEFGAMQASFADSEKSWTVDVADIDTSTFDLSVKNPNAPEEAPLREPQEILAEIAALDAESAELLAEIGEMV</sequence>
<evidence type="ECO:0000259" key="9">
    <source>
        <dbReference type="Pfam" id="PF12161"/>
    </source>
</evidence>
<comment type="catalytic activity">
    <reaction evidence="7">
        <text>a 2'-deoxyadenosine in DNA + S-adenosyl-L-methionine = an N(6)-methyl-2'-deoxyadenosine in DNA + S-adenosyl-L-homocysteine + H(+)</text>
        <dbReference type="Rhea" id="RHEA:15197"/>
        <dbReference type="Rhea" id="RHEA-COMP:12418"/>
        <dbReference type="Rhea" id="RHEA-COMP:12419"/>
        <dbReference type="ChEBI" id="CHEBI:15378"/>
        <dbReference type="ChEBI" id="CHEBI:57856"/>
        <dbReference type="ChEBI" id="CHEBI:59789"/>
        <dbReference type="ChEBI" id="CHEBI:90615"/>
        <dbReference type="ChEBI" id="CHEBI:90616"/>
        <dbReference type="EC" id="2.1.1.72"/>
    </reaction>
</comment>
<dbReference type="InterPro" id="IPR022749">
    <property type="entry name" value="D12N6_MeTrfase_N"/>
</dbReference>
<evidence type="ECO:0000313" key="11">
    <source>
        <dbReference type="Proteomes" id="UP001385389"/>
    </source>
</evidence>
<evidence type="ECO:0000256" key="2">
    <source>
        <dbReference type="ARBA" id="ARBA00011900"/>
    </source>
</evidence>
<dbReference type="PRINTS" id="PR00507">
    <property type="entry name" value="N12N6MTFRASE"/>
</dbReference>
<dbReference type="GO" id="GO:0032259">
    <property type="term" value="P:methylation"/>
    <property type="evidence" value="ECO:0007669"/>
    <property type="project" value="UniProtKB-KW"/>
</dbReference>
<dbReference type="InterPro" id="IPR029063">
    <property type="entry name" value="SAM-dependent_MTases_sf"/>
</dbReference>
<protein>
    <recommendedName>
        <fullName evidence="2">site-specific DNA-methyltransferase (adenine-specific)</fullName>
        <ecNumber evidence="2">2.1.1.72</ecNumber>
    </recommendedName>
</protein>
<dbReference type="PANTHER" id="PTHR42933:SF4">
    <property type="entry name" value="TYPE I RESTRICTION ENZYME ECOKI METHYLASE SUBUNIT"/>
    <property type="match status" value="1"/>
</dbReference>
<dbReference type="InterPro" id="IPR038333">
    <property type="entry name" value="T1MK-like_N_sf"/>
</dbReference>
<evidence type="ECO:0000256" key="6">
    <source>
        <dbReference type="ARBA" id="ARBA00022747"/>
    </source>
</evidence>
<dbReference type="SUPFAM" id="SSF53335">
    <property type="entry name" value="S-adenosyl-L-methionine-dependent methyltransferases"/>
    <property type="match status" value="1"/>
</dbReference>
<dbReference type="GO" id="GO:0008168">
    <property type="term" value="F:methyltransferase activity"/>
    <property type="evidence" value="ECO:0007669"/>
    <property type="project" value="UniProtKB-KW"/>
</dbReference>
<dbReference type="Gene3D" id="3.40.50.150">
    <property type="entry name" value="Vaccinia Virus protein VP39"/>
    <property type="match status" value="1"/>
</dbReference>
<feature type="domain" description="N6 adenine-specific DNA methyltransferase N-terminal" evidence="9">
    <location>
        <begin position="4"/>
        <end position="95"/>
    </location>
</feature>
<organism evidence="10 11">
    <name type="scientific">Pseudodesulfovibrio methanolicus</name>
    <dbReference type="NCBI Taxonomy" id="3126690"/>
    <lineage>
        <taxon>Bacteria</taxon>
        <taxon>Pseudomonadati</taxon>
        <taxon>Thermodesulfobacteriota</taxon>
        <taxon>Desulfovibrionia</taxon>
        <taxon>Desulfovibrionales</taxon>
        <taxon>Desulfovibrionaceae</taxon>
    </lineage>
</organism>
<dbReference type="EMBL" id="CP146609">
    <property type="protein sequence ID" value="WWX23697.1"/>
    <property type="molecule type" value="Genomic_DNA"/>
</dbReference>
<dbReference type="PANTHER" id="PTHR42933">
    <property type="entry name" value="SLR6095 PROTEIN"/>
    <property type="match status" value="1"/>
</dbReference>
<accession>A0ABZ2IYC4</accession>
<evidence type="ECO:0000259" key="8">
    <source>
        <dbReference type="Pfam" id="PF02384"/>
    </source>
</evidence>
<evidence type="ECO:0000256" key="3">
    <source>
        <dbReference type="ARBA" id="ARBA00022603"/>
    </source>
</evidence>
<keyword evidence="5" id="KW-0949">S-adenosyl-L-methionine</keyword>
<dbReference type="Proteomes" id="UP001385389">
    <property type="component" value="Chromosome"/>
</dbReference>
<dbReference type="Pfam" id="PF02384">
    <property type="entry name" value="N6_Mtase"/>
    <property type="match status" value="1"/>
</dbReference>
<keyword evidence="4" id="KW-0808">Transferase</keyword>
<dbReference type="PROSITE" id="PS00092">
    <property type="entry name" value="N6_MTASE"/>
    <property type="match status" value="1"/>
</dbReference>
<proteinExistence type="inferred from homology"/>
<evidence type="ECO:0000313" key="10">
    <source>
        <dbReference type="EMBL" id="WWX23697.1"/>
    </source>
</evidence>
<feature type="domain" description="DNA methylase adenine-specific" evidence="8">
    <location>
        <begin position="153"/>
        <end position="469"/>
    </location>
</feature>
<evidence type="ECO:0000256" key="4">
    <source>
        <dbReference type="ARBA" id="ARBA00022679"/>
    </source>
</evidence>
<gene>
    <name evidence="10" type="ORF">V8V93_05710</name>
</gene>
<evidence type="ECO:0000256" key="5">
    <source>
        <dbReference type="ARBA" id="ARBA00022691"/>
    </source>
</evidence>
<dbReference type="RefSeq" id="WP_338669394.1">
    <property type="nucleotide sequence ID" value="NZ_CP146609.1"/>
</dbReference>
<name>A0ABZ2IYC4_9BACT</name>
<comment type="similarity">
    <text evidence="1">Belongs to the N(4)/N(6)-methyltransferase family.</text>
</comment>
<dbReference type="InterPro" id="IPR003356">
    <property type="entry name" value="DNA_methylase_A-5"/>
</dbReference>
<dbReference type="InterPro" id="IPR002052">
    <property type="entry name" value="DNA_methylase_N6_adenine_CS"/>
</dbReference>
<keyword evidence="11" id="KW-1185">Reference proteome</keyword>
<keyword evidence="6" id="KW-0680">Restriction system</keyword>
<dbReference type="InterPro" id="IPR051537">
    <property type="entry name" value="DNA_Adenine_Mtase"/>
</dbReference>
<dbReference type="Pfam" id="PF12161">
    <property type="entry name" value="HsdM_N"/>
    <property type="match status" value="1"/>
</dbReference>